<keyword evidence="4" id="KW-1185">Reference proteome</keyword>
<dbReference type="Pfam" id="PF18821">
    <property type="entry name" value="LPD7"/>
    <property type="match status" value="1"/>
</dbReference>
<reference evidence="4" key="1">
    <citation type="journal article" date="2019" name="Int. J. Syst. Evol. Microbiol.">
        <title>The Global Catalogue of Microorganisms (GCM) 10K type strain sequencing project: providing services to taxonomists for standard genome sequencing and annotation.</title>
        <authorList>
            <consortium name="The Broad Institute Genomics Platform"/>
            <consortium name="The Broad Institute Genome Sequencing Center for Infectious Disease"/>
            <person name="Wu L."/>
            <person name="Ma J."/>
        </authorList>
    </citation>
    <scope>NUCLEOTIDE SEQUENCE [LARGE SCALE GENOMIC DNA]</scope>
    <source>
        <strain evidence="4">CGMCC 1.10759</strain>
    </source>
</reference>
<gene>
    <name evidence="3" type="ORF">ACFPN2_21565</name>
</gene>
<feature type="region of interest" description="Disordered" evidence="1">
    <location>
        <begin position="1"/>
        <end position="67"/>
    </location>
</feature>
<feature type="compositionally biased region" description="Basic residues" evidence="1">
    <location>
        <begin position="1"/>
        <end position="11"/>
    </location>
</feature>
<organism evidence="3 4">
    <name type="scientific">Steroidobacter flavus</name>
    <dbReference type="NCBI Taxonomy" id="1842136"/>
    <lineage>
        <taxon>Bacteria</taxon>
        <taxon>Pseudomonadati</taxon>
        <taxon>Pseudomonadota</taxon>
        <taxon>Gammaproteobacteria</taxon>
        <taxon>Steroidobacterales</taxon>
        <taxon>Steroidobacteraceae</taxon>
        <taxon>Steroidobacter</taxon>
    </lineage>
</organism>
<sequence length="399" mass="43832">MAKRDRTRRARRAEAAKRKRVADGARINGIEAAVSGERAPASKPRTNATPPGATPARSVAAGSASHSPAMPEAIRRRFIVARNIYYFPGGGRAFVDRGDRLTSRSEKREVIDSLVAIAHARGWRQLTITGTDRFRAQMWLAARLAGLSVRDYAASSHLQGQLARALSRRMAQMAPASVSIEAPESTQDAGAARAPAPREWRGRLIDHGSAPYRHEPTGRSSYFIKLDTAAGEVDVWGVDLKRALQASLSRVARGEEVVLRRVGGEAVRVNAPSAANGERAEDAARLVHRNRYGIETREFWAAREAMAHLVRDPSVSAQAASRRHPELAGTYLKLRAAQLFARRLRHAENQRRFEALVRRGLAAALERGEPLRSVRLRTRAAVREPRMARSAPDASRGRG</sequence>
<dbReference type="RefSeq" id="WP_380600448.1">
    <property type="nucleotide sequence ID" value="NZ_JBHSDU010000010.1"/>
</dbReference>
<name>A0ABV8SVP6_9GAMM</name>
<comment type="caution">
    <text evidence="3">The sequence shown here is derived from an EMBL/GenBank/DDBJ whole genome shotgun (WGS) entry which is preliminary data.</text>
</comment>
<feature type="domain" description="Large polyvalent protein-associated" evidence="2">
    <location>
        <begin position="73"/>
        <end position="163"/>
    </location>
</feature>
<proteinExistence type="predicted"/>
<protein>
    <submittedName>
        <fullName evidence="3">LPD7 domain-containing protein</fullName>
    </submittedName>
</protein>
<dbReference type="InterPro" id="IPR040677">
    <property type="entry name" value="LPD7"/>
</dbReference>
<evidence type="ECO:0000313" key="3">
    <source>
        <dbReference type="EMBL" id="MFC4311689.1"/>
    </source>
</evidence>
<accession>A0ABV8SVP6</accession>
<evidence type="ECO:0000259" key="2">
    <source>
        <dbReference type="Pfam" id="PF18821"/>
    </source>
</evidence>
<dbReference type="Proteomes" id="UP001595904">
    <property type="component" value="Unassembled WGS sequence"/>
</dbReference>
<evidence type="ECO:0000313" key="4">
    <source>
        <dbReference type="Proteomes" id="UP001595904"/>
    </source>
</evidence>
<dbReference type="EMBL" id="JBHSDU010000010">
    <property type="protein sequence ID" value="MFC4311689.1"/>
    <property type="molecule type" value="Genomic_DNA"/>
</dbReference>
<evidence type="ECO:0000256" key="1">
    <source>
        <dbReference type="SAM" id="MobiDB-lite"/>
    </source>
</evidence>